<dbReference type="EMBL" id="BONW01000012">
    <property type="protein sequence ID" value="GIG87658.1"/>
    <property type="molecule type" value="Genomic_DNA"/>
</dbReference>
<comment type="caution">
    <text evidence="2">The sequence shown here is derived from an EMBL/GenBank/DDBJ whole genome shotgun (WGS) entry which is preliminary data.</text>
</comment>
<evidence type="ECO:0000256" key="1">
    <source>
        <dbReference type="SAM" id="MobiDB-lite"/>
    </source>
</evidence>
<name>A0ABQ4DYY3_9ACTN</name>
<proteinExistence type="predicted"/>
<keyword evidence="3" id="KW-1185">Reference proteome</keyword>
<evidence type="ECO:0000313" key="3">
    <source>
        <dbReference type="Proteomes" id="UP000646749"/>
    </source>
</evidence>
<sequence>MTVGAAVDAVRAGSAPVDAVSVWLGALGQQERSAAVGVAYASRGNPCGAAGTQAARVGRCYPSPCTVQGRGIPASAAGSIGRRRTVVGHETTATRRQRCAS</sequence>
<dbReference type="Proteomes" id="UP000646749">
    <property type="component" value="Unassembled WGS sequence"/>
</dbReference>
<accession>A0ABQ4DYY3</accession>
<feature type="region of interest" description="Disordered" evidence="1">
    <location>
        <begin position="78"/>
        <end position="101"/>
    </location>
</feature>
<organism evidence="2 3">
    <name type="scientific">Plantactinospora endophytica</name>
    <dbReference type="NCBI Taxonomy" id="673535"/>
    <lineage>
        <taxon>Bacteria</taxon>
        <taxon>Bacillati</taxon>
        <taxon>Actinomycetota</taxon>
        <taxon>Actinomycetes</taxon>
        <taxon>Micromonosporales</taxon>
        <taxon>Micromonosporaceae</taxon>
        <taxon>Plantactinospora</taxon>
    </lineage>
</organism>
<gene>
    <name evidence="2" type="ORF">Pen02_25940</name>
</gene>
<protein>
    <submittedName>
        <fullName evidence="2">Uncharacterized protein</fullName>
    </submittedName>
</protein>
<reference evidence="2 3" key="1">
    <citation type="submission" date="2021-01" db="EMBL/GenBank/DDBJ databases">
        <title>Whole genome shotgun sequence of Plantactinospora endophytica NBRC 110450.</title>
        <authorList>
            <person name="Komaki H."/>
            <person name="Tamura T."/>
        </authorList>
    </citation>
    <scope>NUCLEOTIDE SEQUENCE [LARGE SCALE GENOMIC DNA]</scope>
    <source>
        <strain evidence="2 3">NBRC 110450</strain>
    </source>
</reference>
<evidence type="ECO:0000313" key="2">
    <source>
        <dbReference type="EMBL" id="GIG87658.1"/>
    </source>
</evidence>